<name>A0AAW1NCY1_POPJA</name>
<accession>A0AAW1NCY1</accession>
<evidence type="ECO:0000313" key="3">
    <source>
        <dbReference type="Proteomes" id="UP001458880"/>
    </source>
</evidence>
<sequence length="107" mass="11805">MSPTNNTGAICVYSTSSHAVDKISFNRINMYSKTVVVLLVACIVIATEAFPRQYGYGKEKPCVCMNWRNCDGEINSDVPCNQSYVFVCCIPSSRSSLGSDKQNYTVN</sequence>
<evidence type="ECO:0000313" key="2">
    <source>
        <dbReference type="EMBL" id="KAK9754745.1"/>
    </source>
</evidence>
<keyword evidence="1" id="KW-1133">Transmembrane helix</keyword>
<gene>
    <name evidence="2" type="ORF">QE152_g1023</name>
</gene>
<keyword evidence="1" id="KW-0812">Transmembrane</keyword>
<dbReference type="Proteomes" id="UP001458880">
    <property type="component" value="Unassembled WGS sequence"/>
</dbReference>
<keyword evidence="3" id="KW-1185">Reference proteome</keyword>
<reference evidence="2 3" key="1">
    <citation type="journal article" date="2024" name="BMC Genomics">
        <title>De novo assembly and annotation of Popillia japonica's genome with initial clues to its potential as an invasive pest.</title>
        <authorList>
            <person name="Cucini C."/>
            <person name="Boschi S."/>
            <person name="Funari R."/>
            <person name="Cardaioli E."/>
            <person name="Iannotti N."/>
            <person name="Marturano G."/>
            <person name="Paoli F."/>
            <person name="Bruttini M."/>
            <person name="Carapelli A."/>
            <person name="Frati F."/>
            <person name="Nardi F."/>
        </authorList>
    </citation>
    <scope>NUCLEOTIDE SEQUENCE [LARGE SCALE GENOMIC DNA]</scope>
    <source>
        <strain evidence="2">DMR45628</strain>
    </source>
</reference>
<protein>
    <submittedName>
        <fullName evidence="2">Uncharacterized protein</fullName>
    </submittedName>
</protein>
<organism evidence="2 3">
    <name type="scientific">Popillia japonica</name>
    <name type="common">Japanese beetle</name>
    <dbReference type="NCBI Taxonomy" id="7064"/>
    <lineage>
        <taxon>Eukaryota</taxon>
        <taxon>Metazoa</taxon>
        <taxon>Ecdysozoa</taxon>
        <taxon>Arthropoda</taxon>
        <taxon>Hexapoda</taxon>
        <taxon>Insecta</taxon>
        <taxon>Pterygota</taxon>
        <taxon>Neoptera</taxon>
        <taxon>Endopterygota</taxon>
        <taxon>Coleoptera</taxon>
        <taxon>Polyphaga</taxon>
        <taxon>Scarabaeiformia</taxon>
        <taxon>Scarabaeidae</taxon>
        <taxon>Rutelinae</taxon>
        <taxon>Popillia</taxon>
    </lineage>
</organism>
<evidence type="ECO:0000256" key="1">
    <source>
        <dbReference type="SAM" id="Phobius"/>
    </source>
</evidence>
<feature type="transmembrane region" description="Helical" evidence="1">
    <location>
        <begin position="30"/>
        <end position="50"/>
    </location>
</feature>
<dbReference type="AlphaFoldDB" id="A0AAW1NCY1"/>
<dbReference type="EMBL" id="JASPKY010000005">
    <property type="protein sequence ID" value="KAK9754745.1"/>
    <property type="molecule type" value="Genomic_DNA"/>
</dbReference>
<keyword evidence="1" id="KW-0472">Membrane</keyword>
<comment type="caution">
    <text evidence="2">The sequence shown here is derived from an EMBL/GenBank/DDBJ whole genome shotgun (WGS) entry which is preliminary data.</text>
</comment>
<proteinExistence type="predicted"/>